<proteinExistence type="inferred from homology"/>
<feature type="transmembrane region" description="Helical" evidence="7">
    <location>
        <begin position="180"/>
        <end position="203"/>
    </location>
</feature>
<keyword evidence="5 7" id="KW-1133">Transmembrane helix</keyword>
<dbReference type="PANTHER" id="PTHR43744:SF12">
    <property type="entry name" value="ABC TRANSPORTER PERMEASE PROTEIN MG189-RELATED"/>
    <property type="match status" value="1"/>
</dbReference>
<evidence type="ECO:0000256" key="3">
    <source>
        <dbReference type="ARBA" id="ARBA00022475"/>
    </source>
</evidence>
<keyword evidence="4 7" id="KW-0812">Transmembrane</keyword>
<dbReference type="Pfam" id="PF00528">
    <property type="entry name" value="BPD_transp_1"/>
    <property type="match status" value="1"/>
</dbReference>
<reference evidence="9" key="2">
    <citation type="journal article" date="2021" name="PeerJ">
        <title>Extensive microbial diversity within the chicken gut microbiome revealed by metagenomics and culture.</title>
        <authorList>
            <person name="Gilroy R."/>
            <person name="Ravi A."/>
            <person name="Getino M."/>
            <person name="Pursley I."/>
            <person name="Horton D.L."/>
            <person name="Alikhan N.F."/>
            <person name="Baker D."/>
            <person name="Gharbi K."/>
            <person name="Hall N."/>
            <person name="Watson M."/>
            <person name="Adriaenssens E.M."/>
            <person name="Foster-Nyarko E."/>
            <person name="Jarju S."/>
            <person name="Secka A."/>
            <person name="Antonio M."/>
            <person name="Oren A."/>
            <person name="Chaudhuri R.R."/>
            <person name="La Ragione R."/>
            <person name="Hildebrand F."/>
            <person name="Pallen M.J."/>
        </authorList>
    </citation>
    <scope>NUCLEOTIDE SEQUENCE</scope>
    <source>
        <strain evidence="9">ChiSjej6B24-2974</strain>
    </source>
</reference>
<feature type="transmembrane region" description="Helical" evidence="7">
    <location>
        <begin position="105"/>
        <end position="126"/>
    </location>
</feature>
<feature type="domain" description="ABC transmembrane type-1" evidence="8">
    <location>
        <begin position="70"/>
        <end position="259"/>
    </location>
</feature>
<feature type="transmembrane region" description="Helical" evidence="7">
    <location>
        <begin position="69"/>
        <end position="93"/>
    </location>
</feature>
<dbReference type="Gene3D" id="1.10.3720.10">
    <property type="entry name" value="MetI-like"/>
    <property type="match status" value="1"/>
</dbReference>
<reference evidence="9" key="1">
    <citation type="submission" date="2020-10" db="EMBL/GenBank/DDBJ databases">
        <authorList>
            <person name="Gilroy R."/>
        </authorList>
    </citation>
    <scope>NUCLEOTIDE SEQUENCE</scope>
    <source>
        <strain evidence="9">ChiSjej6B24-2974</strain>
    </source>
</reference>
<dbReference type="SUPFAM" id="SSF161098">
    <property type="entry name" value="MetI-like"/>
    <property type="match status" value="1"/>
</dbReference>
<organism evidence="9 10">
    <name type="scientific">Candidatus Pullichristensenella stercorigallinarum</name>
    <dbReference type="NCBI Taxonomy" id="2840909"/>
    <lineage>
        <taxon>Bacteria</taxon>
        <taxon>Bacillati</taxon>
        <taxon>Bacillota</taxon>
        <taxon>Clostridia</taxon>
        <taxon>Candidatus Pullichristensenella</taxon>
    </lineage>
</organism>
<keyword evidence="6 7" id="KW-0472">Membrane</keyword>
<accession>A0A9D0ZLU2</accession>
<comment type="subcellular location">
    <subcellularLocation>
        <location evidence="1 7">Cell membrane</location>
        <topology evidence="1 7">Multi-pass membrane protein</topology>
    </subcellularLocation>
</comment>
<gene>
    <name evidence="9" type="ORF">IAA52_01155</name>
</gene>
<dbReference type="EMBL" id="DVFZ01000013">
    <property type="protein sequence ID" value="HIQ81689.1"/>
    <property type="molecule type" value="Genomic_DNA"/>
</dbReference>
<evidence type="ECO:0000256" key="6">
    <source>
        <dbReference type="ARBA" id="ARBA00023136"/>
    </source>
</evidence>
<evidence type="ECO:0000256" key="5">
    <source>
        <dbReference type="ARBA" id="ARBA00022989"/>
    </source>
</evidence>
<dbReference type="InterPro" id="IPR000515">
    <property type="entry name" value="MetI-like"/>
</dbReference>
<dbReference type="GO" id="GO:0055085">
    <property type="term" value="P:transmembrane transport"/>
    <property type="evidence" value="ECO:0007669"/>
    <property type="project" value="InterPro"/>
</dbReference>
<comment type="similarity">
    <text evidence="7">Belongs to the binding-protein-dependent transport system permease family.</text>
</comment>
<evidence type="ECO:0000256" key="2">
    <source>
        <dbReference type="ARBA" id="ARBA00022448"/>
    </source>
</evidence>
<evidence type="ECO:0000259" key="8">
    <source>
        <dbReference type="PROSITE" id="PS50928"/>
    </source>
</evidence>
<evidence type="ECO:0000256" key="4">
    <source>
        <dbReference type="ARBA" id="ARBA00022692"/>
    </source>
</evidence>
<evidence type="ECO:0000313" key="10">
    <source>
        <dbReference type="Proteomes" id="UP000824260"/>
    </source>
</evidence>
<dbReference type="InterPro" id="IPR035906">
    <property type="entry name" value="MetI-like_sf"/>
</dbReference>
<name>A0A9D0ZLU2_9FIRM</name>
<keyword evidence="3" id="KW-1003">Cell membrane</keyword>
<dbReference type="PANTHER" id="PTHR43744">
    <property type="entry name" value="ABC TRANSPORTER PERMEASE PROTEIN MG189-RELATED-RELATED"/>
    <property type="match status" value="1"/>
</dbReference>
<evidence type="ECO:0000256" key="1">
    <source>
        <dbReference type="ARBA" id="ARBA00004651"/>
    </source>
</evidence>
<comment type="caution">
    <text evidence="9">The sequence shown here is derived from an EMBL/GenBank/DDBJ whole genome shotgun (WGS) entry which is preliminary data.</text>
</comment>
<feature type="transmembrane region" description="Helical" evidence="7">
    <location>
        <begin position="138"/>
        <end position="159"/>
    </location>
</feature>
<evidence type="ECO:0000256" key="7">
    <source>
        <dbReference type="RuleBase" id="RU363032"/>
    </source>
</evidence>
<feature type="transmembrane region" description="Helical" evidence="7">
    <location>
        <begin position="240"/>
        <end position="259"/>
    </location>
</feature>
<evidence type="ECO:0000313" key="9">
    <source>
        <dbReference type="EMBL" id="HIQ81689.1"/>
    </source>
</evidence>
<dbReference type="Proteomes" id="UP000824260">
    <property type="component" value="Unassembled WGS sequence"/>
</dbReference>
<protein>
    <submittedName>
        <fullName evidence="9">Carbohydrate ABC transporter permease</fullName>
    </submittedName>
</protein>
<dbReference type="AlphaFoldDB" id="A0A9D0ZLU2"/>
<dbReference type="PROSITE" id="PS50928">
    <property type="entry name" value="ABC_TM1"/>
    <property type="match status" value="1"/>
</dbReference>
<dbReference type="GO" id="GO:0005886">
    <property type="term" value="C:plasma membrane"/>
    <property type="evidence" value="ECO:0007669"/>
    <property type="project" value="UniProtKB-SubCell"/>
</dbReference>
<keyword evidence="2 7" id="KW-0813">Transport</keyword>
<sequence length="274" mass="31249">MARRRIARFFMYFFLTVGAIIMIFPFFWMFSSAFKMPTEINKFPPQWLPSSLSLVNFEKAFSMAPFARYFLNSVVVMVCSVTLTTFTTILGAFAFSRLKFPGRDVLFSLLLSLMMIPFEMLIITNYSTIVSLGLWDTIPALILPFTSSIFYMYILRNFFATVPDSLYYSARIDGSSNWRYLWRILVPMARPSLVTIILLNALASWNSFMWPMYVISSTNNRTLPWGLQVFTTEAGSSPELLMAASTVVVLPMILLFLFARKSIVRGVARGGLKG</sequence>
<dbReference type="CDD" id="cd06261">
    <property type="entry name" value="TM_PBP2"/>
    <property type="match status" value="1"/>
</dbReference>
<feature type="transmembrane region" description="Helical" evidence="7">
    <location>
        <begin position="9"/>
        <end position="30"/>
    </location>
</feature>